<dbReference type="InterPro" id="IPR002625">
    <property type="entry name" value="Smr_dom"/>
</dbReference>
<evidence type="ECO:0000259" key="1">
    <source>
        <dbReference type="PROSITE" id="PS50828"/>
    </source>
</evidence>
<dbReference type="Gene3D" id="3.30.1370.110">
    <property type="match status" value="1"/>
</dbReference>
<dbReference type="PANTHER" id="PTHR35562:SF2">
    <property type="entry name" value="DNA ENDONUCLEASE SMRA-RELATED"/>
    <property type="match status" value="1"/>
</dbReference>
<dbReference type="SMART" id="SM00463">
    <property type="entry name" value="SMR"/>
    <property type="match status" value="1"/>
</dbReference>
<proteinExistence type="predicted"/>
<dbReference type="PANTHER" id="PTHR35562">
    <property type="entry name" value="DNA ENDONUCLEASE SMRA-RELATED"/>
    <property type="match status" value="1"/>
</dbReference>
<reference evidence="2" key="1">
    <citation type="journal article" date="2020" name="mSystems">
        <title>Genome- and Community-Level Interaction Insights into Carbon Utilization and Element Cycling Functions of Hydrothermarchaeota in Hydrothermal Sediment.</title>
        <authorList>
            <person name="Zhou Z."/>
            <person name="Liu Y."/>
            <person name="Xu W."/>
            <person name="Pan J."/>
            <person name="Luo Z.H."/>
            <person name="Li M."/>
        </authorList>
    </citation>
    <scope>NUCLEOTIDE SEQUENCE [LARGE SCALE GENOMIC DNA]</scope>
    <source>
        <strain evidence="2">HyVt-489</strain>
    </source>
</reference>
<dbReference type="InterPro" id="IPR036063">
    <property type="entry name" value="Smr_dom_sf"/>
</dbReference>
<dbReference type="AlphaFoldDB" id="A0A7C3C9T1"/>
<organism evidence="2">
    <name type="scientific">Hellea balneolensis</name>
    <dbReference type="NCBI Taxonomy" id="287478"/>
    <lineage>
        <taxon>Bacteria</taxon>
        <taxon>Pseudomonadati</taxon>
        <taxon>Pseudomonadota</taxon>
        <taxon>Alphaproteobacteria</taxon>
        <taxon>Maricaulales</taxon>
        <taxon>Robiginitomaculaceae</taxon>
        <taxon>Hellea</taxon>
    </lineage>
</organism>
<dbReference type="SUPFAM" id="SSF160443">
    <property type="entry name" value="SMR domain-like"/>
    <property type="match status" value="1"/>
</dbReference>
<name>A0A7C3C9T1_9PROT</name>
<feature type="domain" description="Smr" evidence="1">
    <location>
        <begin position="4"/>
        <end position="89"/>
    </location>
</feature>
<dbReference type="Proteomes" id="UP000886042">
    <property type="component" value="Unassembled WGS sequence"/>
</dbReference>
<gene>
    <name evidence="2" type="ORF">ENJ46_04915</name>
</gene>
<dbReference type="EMBL" id="DRMN01000323">
    <property type="protein sequence ID" value="HFB55246.1"/>
    <property type="molecule type" value="Genomic_DNA"/>
</dbReference>
<comment type="caution">
    <text evidence="2">The sequence shown here is derived from an EMBL/GenBank/DDBJ whole genome shotgun (WGS) entry which is preliminary data.</text>
</comment>
<sequence length="95" mass="10348">DQKIDLHDMTRDQAAPALHAKLLAAHKHKARCVLVVTGKGRIGNGVGGGVLRRNLPSWLSDARVRHIISAYAPAHIRHGGGGAFYVFLKRNTDYS</sequence>
<feature type="non-terminal residue" evidence="2">
    <location>
        <position position="1"/>
    </location>
</feature>
<dbReference type="PROSITE" id="PS50828">
    <property type="entry name" value="SMR"/>
    <property type="match status" value="1"/>
</dbReference>
<evidence type="ECO:0000313" key="2">
    <source>
        <dbReference type="EMBL" id="HFB55246.1"/>
    </source>
</evidence>
<protein>
    <submittedName>
        <fullName evidence="2">DNA mismatch repair protein MutS</fullName>
    </submittedName>
</protein>
<accession>A0A7C3C9T1</accession>
<dbReference type="Pfam" id="PF01713">
    <property type="entry name" value="Smr"/>
    <property type="match status" value="1"/>
</dbReference>